<sequence length="63" mass="7073">MPAHWPFTAVRVRNQARADPIPGVVRIDSDTENPIMSIARFNDDEAHHFALLTTQDNLITCDA</sequence>
<accession>A0A1N7SI24</accession>
<keyword evidence="2" id="KW-1185">Reference proteome</keyword>
<gene>
    <name evidence="1" type="ORF">BN2475_710016</name>
</gene>
<organism evidence="1 2">
    <name type="scientific">Paraburkholderia ribeironis</name>
    <dbReference type="NCBI Taxonomy" id="1247936"/>
    <lineage>
        <taxon>Bacteria</taxon>
        <taxon>Pseudomonadati</taxon>
        <taxon>Pseudomonadota</taxon>
        <taxon>Betaproteobacteria</taxon>
        <taxon>Burkholderiales</taxon>
        <taxon>Burkholderiaceae</taxon>
        <taxon>Paraburkholderia</taxon>
    </lineage>
</organism>
<dbReference type="EMBL" id="CYGX02000071">
    <property type="protein sequence ID" value="SIT47037.1"/>
    <property type="molecule type" value="Genomic_DNA"/>
</dbReference>
<evidence type="ECO:0000313" key="1">
    <source>
        <dbReference type="EMBL" id="SIT47037.1"/>
    </source>
</evidence>
<protein>
    <submittedName>
        <fullName evidence="1">Uncharacterized protein</fullName>
    </submittedName>
</protein>
<name>A0A1N7SI24_9BURK</name>
<evidence type="ECO:0000313" key="2">
    <source>
        <dbReference type="Proteomes" id="UP000187012"/>
    </source>
</evidence>
<dbReference type="Proteomes" id="UP000187012">
    <property type="component" value="Unassembled WGS sequence"/>
</dbReference>
<proteinExistence type="predicted"/>
<dbReference type="AlphaFoldDB" id="A0A1N7SI24"/>
<reference evidence="1 2" key="1">
    <citation type="submission" date="2016-12" db="EMBL/GenBank/DDBJ databases">
        <authorList>
            <person name="Song W.-J."/>
            <person name="Kurnit D.M."/>
        </authorList>
    </citation>
    <scope>NUCLEOTIDE SEQUENCE [LARGE SCALE GENOMIC DNA]</scope>
    <source>
        <strain evidence="1 2">STM7296</strain>
    </source>
</reference>